<dbReference type="RefSeq" id="WP_260348387.1">
    <property type="nucleotide sequence ID" value="NZ_NTHN02000003.1"/>
</dbReference>
<dbReference type="Proteomes" id="UP000217448">
    <property type="component" value="Unassembled WGS sequence"/>
</dbReference>
<organism evidence="1 2">
    <name type="scientific">Alloyangia mangrovi</name>
    <dbReference type="NCBI Taxonomy" id="1779329"/>
    <lineage>
        <taxon>Bacteria</taxon>
        <taxon>Pseudomonadati</taxon>
        <taxon>Pseudomonadota</taxon>
        <taxon>Alphaproteobacteria</taxon>
        <taxon>Rhodobacterales</taxon>
        <taxon>Roseobacteraceae</taxon>
        <taxon>Alloyangia</taxon>
    </lineage>
</organism>
<proteinExistence type="predicted"/>
<comment type="caution">
    <text evidence="1">The sequence shown here is derived from an EMBL/GenBank/DDBJ whole genome shotgun (WGS) entry which is preliminary data.</text>
</comment>
<accession>A0ABT2KFX4</accession>
<keyword evidence="2" id="KW-1185">Reference proteome</keyword>
<evidence type="ECO:0000313" key="1">
    <source>
        <dbReference type="EMBL" id="MCT4369260.1"/>
    </source>
</evidence>
<evidence type="ECO:0000313" key="2">
    <source>
        <dbReference type="Proteomes" id="UP000217448"/>
    </source>
</evidence>
<dbReference type="EMBL" id="NTHN02000003">
    <property type="protein sequence ID" value="MCT4369260.1"/>
    <property type="molecule type" value="Genomic_DNA"/>
</dbReference>
<gene>
    <name evidence="1" type="ORF">CLG85_002420</name>
</gene>
<name>A0ABT2KFX4_9RHOB</name>
<reference evidence="2" key="1">
    <citation type="submission" date="2023-07" db="EMBL/GenBank/DDBJ databases">
        <title>Yangia mangrovi SAOS 153D genome.</title>
        <authorList>
            <person name="Verma A."/>
            <person name="Pal Y."/>
            <person name="Sundharam S."/>
            <person name="Bisht B."/>
            <person name="Srinivasan K."/>
        </authorList>
    </citation>
    <scope>NUCLEOTIDE SEQUENCE [LARGE SCALE GENOMIC DNA]</scope>
    <source>
        <strain evidence="2">SAOS 153D</strain>
    </source>
</reference>
<sequence>MAQIFAVVHIEFDQIASVERRSLVRAVFGLMPKREFAVVLAPDHRFMRGLIRPEHNT</sequence>
<protein>
    <submittedName>
        <fullName evidence="1">Uncharacterized protein</fullName>
    </submittedName>
</protein>